<evidence type="ECO:0000313" key="3">
    <source>
        <dbReference type="Proteomes" id="UP001432322"/>
    </source>
</evidence>
<feature type="region of interest" description="Disordered" evidence="1">
    <location>
        <begin position="94"/>
        <end position="116"/>
    </location>
</feature>
<organism evidence="2 3">
    <name type="scientific">Pristionchus fissidentatus</name>
    <dbReference type="NCBI Taxonomy" id="1538716"/>
    <lineage>
        <taxon>Eukaryota</taxon>
        <taxon>Metazoa</taxon>
        <taxon>Ecdysozoa</taxon>
        <taxon>Nematoda</taxon>
        <taxon>Chromadorea</taxon>
        <taxon>Rhabditida</taxon>
        <taxon>Rhabditina</taxon>
        <taxon>Diplogasteromorpha</taxon>
        <taxon>Diplogasteroidea</taxon>
        <taxon>Neodiplogasteridae</taxon>
        <taxon>Pristionchus</taxon>
    </lineage>
</organism>
<name>A0AAV5W7K5_9BILA</name>
<evidence type="ECO:0000256" key="1">
    <source>
        <dbReference type="SAM" id="MobiDB-lite"/>
    </source>
</evidence>
<evidence type="ECO:0000313" key="2">
    <source>
        <dbReference type="EMBL" id="GMT27528.1"/>
    </source>
</evidence>
<proteinExistence type="predicted"/>
<comment type="caution">
    <text evidence="2">The sequence shown here is derived from an EMBL/GenBank/DDBJ whole genome shotgun (WGS) entry which is preliminary data.</text>
</comment>
<feature type="region of interest" description="Disordered" evidence="1">
    <location>
        <begin position="158"/>
        <end position="315"/>
    </location>
</feature>
<accession>A0AAV5W7K5</accession>
<feature type="compositionally biased region" description="Basic and acidic residues" evidence="1">
    <location>
        <begin position="158"/>
        <end position="286"/>
    </location>
</feature>
<protein>
    <submittedName>
        <fullName evidence="2">Uncharacterized protein</fullName>
    </submittedName>
</protein>
<feature type="compositionally biased region" description="Basic and acidic residues" evidence="1">
    <location>
        <begin position="295"/>
        <end position="306"/>
    </location>
</feature>
<dbReference type="Proteomes" id="UP001432322">
    <property type="component" value="Unassembled WGS sequence"/>
</dbReference>
<sequence>TSTQTIIKQDWEGGELYDTEDLYDHYLLIRHPIIWDVKNINVSAVAIAAAKATEEEAFRAASLPPPNDTDSYPRLIDIETATYMEIPQAPHLLGTTTESSTETDEEITVDGKNSTDAKNATDFKGNATRFDNSTYFGGNYPSPMENLTESTLVGLKNETEGESKKEMKPDDKNLPFDDEKLKIPPKEIEKKQGLEKEKNDRKEPHWTEEEKDRHRKPSGEDDGKHNENEKDDRKDEKPQWTADEKDRHRKPLKEVDNFDKFDGDRGKEKENEKKDEGKDKGDEKNPWNRGKGNRHGNDKKDREQRQKMRASRHAL</sequence>
<reference evidence="2" key="1">
    <citation type="submission" date="2023-10" db="EMBL/GenBank/DDBJ databases">
        <title>Genome assembly of Pristionchus species.</title>
        <authorList>
            <person name="Yoshida K."/>
            <person name="Sommer R.J."/>
        </authorList>
    </citation>
    <scope>NUCLEOTIDE SEQUENCE</scope>
    <source>
        <strain evidence="2">RS5133</strain>
    </source>
</reference>
<dbReference type="AlphaFoldDB" id="A0AAV5W7K5"/>
<dbReference type="EMBL" id="BTSY01000005">
    <property type="protein sequence ID" value="GMT27528.1"/>
    <property type="molecule type" value="Genomic_DNA"/>
</dbReference>
<gene>
    <name evidence="2" type="ORF">PFISCL1PPCAC_18825</name>
</gene>
<keyword evidence="3" id="KW-1185">Reference proteome</keyword>
<feature type="non-terminal residue" evidence="2">
    <location>
        <position position="1"/>
    </location>
</feature>